<reference evidence="2" key="2">
    <citation type="submission" date="2018-03" db="EMBL/GenBank/DDBJ databases">
        <title>The Triticum urartu genome reveals the dynamic nature of wheat genome evolution.</title>
        <authorList>
            <person name="Ling H."/>
            <person name="Ma B."/>
            <person name="Shi X."/>
            <person name="Liu H."/>
            <person name="Dong L."/>
            <person name="Sun H."/>
            <person name="Cao Y."/>
            <person name="Gao Q."/>
            <person name="Zheng S."/>
            <person name="Li Y."/>
            <person name="Yu Y."/>
            <person name="Du H."/>
            <person name="Qi M."/>
            <person name="Li Y."/>
            <person name="Yu H."/>
            <person name="Cui Y."/>
            <person name="Wang N."/>
            <person name="Chen C."/>
            <person name="Wu H."/>
            <person name="Zhao Y."/>
            <person name="Zhang J."/>
            <person name="Li Y."/>
            <person name="Zhou W."/>
            <person name="Zhang B."/>
            <person name="Hu W."/>
            <person name="Eijk M."/>
            <person name="Tang J."/>
            <person name="Witsenboer H."/>
            <person name="Zhao S."/>
            <person name="Li Z."/>
            <person name="Zhang A."/>
            <person name="Wang D."/>
            <person name="Liang C."/>
        </authorList>
    </citation>
    <scope>NUCLEOTIDE SEQUENCE [LARGE SCALE GENOMIC DNA]</scope>
    <source>
        <strain evidence="2">cv. G1812</strain>
    </source>
</reference>
<protein>
    <submittedName>
        <fullName evidence="2">Uncharacterized protein</fullName>
    </submittedName>
</protein>
<reference evidence="3" key="1">
    <citation type="journal article" date="2013" name="Nature">
        <title>Draft genome of the wheat A-genome progenitor Triticum urartu.</title>
        <authorList>
            <person name="Ling H.Q."/>
            <person name="Zhao S."/>
            <person name="Liu D."/>
            <person name="Wang J."/>
            <person name="Sun H."/>
            <person name="Zhang C."/>
            <person name="Fan H."/>
            <person name="Li D."/>
            <person name="Dong L."/>
            <person name="Tao Y."/>
            <person name="Gao C."/>
            <person name="Wu H."/>
            <person name="Li Y."/>
            <person name="Cui Y."/>
            <person name="Guo X."/>
            <person name="Zheng S."/>
            <person name="Wang B."/>
            <person name="Yu K."/>
            <person name="Liang Q."/>
            <person name="Yang W."/>
            <person name="Lou X."/>
            <person name="Chen J."/>
            <person name="Feng M."/>
            <person name="Jian J."/>
            <person name="Zhang X."/>
            <person name="Luo G."/>
            <person name="Jiang Y."/>
            <person name="Liu J."/>
            <person name="Wang Z."/>
            <person name="Sha Y."/>
            <person name="Zhang B."/>
            <person name="Wu H."/>
            <person name="Tang D."/>
            <person name="Shen Q."/>
            <person name="Xue P."/>
            <person name="Zou S."/>
            <person name="Wang X."/>
            <person name="Liu X."/>
            <person name="Wang F."/>
            <person name="Yang Y."/>
            <person name="An X."/>
            <person name="Dong Z."/>
            <person name="Zhang K."/>
            <person name="Zhang X."/>
            <person name="Luo M.C."/>
            <person name="Dvorak J."/>
            <person name="Tong Y."/>
            <person name="Wang J."/>
            <person name="Yang H."/>
            <person name="Li Z."/>
            <person name="Wang D."/>
            <person name="Zhang A."/>
            <person name="Wang J."/>
        </authorList>
    </citation>
    <scope>NUCLEOTIDE SEQUENCE</scope>
    <source>
        <strain evidence="3">cv. G1812</strain>
    </source>
</reference>
<feature type="compositionally biased region" description="Basic and acidic residues" evidence="1">
    <location>
        <begin position="1"/>
        <end position="12"/>
    </location>
</feature>
<name>A0A8R7Q4Q0_TRIUA</name>
<feature type="region of interest" description="Disordered" evidence="1">
    <location>
        <begin position="1"/>
        <end position="61"/>
    </location>
</feature>
<accession>A0A8R7Q4Q0</accession>
<evidence type="ECO:0000256" key="1">
    <source>
        <dbReference type="SAM" id="MobiDB-lite"/>
    </source>
</evidence>
<evidence type="ECO:0000313" key="3">
    <source>
        <dbReference type="Proteomes" id="UP000015106"/>
    </source>
</evidence>
<sequence>MVRAGDGGDEHQGGVQAVVHGDEVEEGAPLRGVQDRRADARRAGGQGGWPRGGVRGARRRAARRRLPLRRLRLRLRLRRQLPEEQDLLHRMVAGGVEDKGQDPVRDVEARPAAGAGGGPLRGAGHRALRDGLRRHQRARAMSEPPPRASFTMLVCLSPTIAGVL</sequence>
<reference evidence="2" key="3">
    <citation type="submission" date="2022-06" db="UniProtKB">
        <authorList>
            <consortium name="EnsemblPlants"/>
        </authorList>
    </citation>
    <scope>IDENTIFICATION</scope>
</reference>
<evidence type="ECO:0000313" key="2">
    <source>
        <dbReference type="EnsemblPlants" id="TuG1812G0400002641.01.T02"/>
    </source>
</evidence>
<dbReference type="AlphaFoldDB" id="A0A8R7Q4Q0"/>
<keyword evidence="3" id="KW-1185">Reference proteome</keyword>
<dbReference type="EnsemblPlants" id="TuG1812G0400002641.01.T02">
    <property type="protein sequence ID" value="TuG1812G0400002641.01.T02"/>
    <property type="gene ID" value="TuG1812G0400002641.01"/>
</dbReference>
<organism evidence="2 3">
    <name type="scientific">Triticum urartu</name>
    <name type="common">Red wild einkorn</name>
    <name type="synonym">Crithodium urartu</name>
    <dbReference type="NCBI Taxonomy" id="4572"/>
    <lineage>
        <taxon>Eukaryota</taxon>
        <taxon>Viridiplantae</taxon>
        <taxon>Streptophyta</taxon>
        <taxon>Embryophyta</taxon>
        <taxon>Tracheophyta</taxon>
        <taxon>Spermatophyta</taxon>
        <taxon>Magnoliopsida</taxon>
        <taxon>Liliopsida</taxon>
        <taxon>Poales</taxon>
        <taxon>Poaceae</taxon>
        <taxon>BOP clade</taxon>
        <taxon>Pooideae</taxon>
        <taxon>Triticodae</taxon>
        <taxon>Triticeae</taxon>
        <taxon>Triticinae</taxon>
        <taxon>Triticum</taxon>
    </lineage>
</organism>
<dbReference type="Proteomes" id="UP000015106">
    <property type="component" value="Chromosome 4"/>
</dbReference>
<feature type="compositionally biased region" description="Gly residues" evidence="1">
    <location>
        <begin position="44"/>
        <end position="55"/>
    </location>
</feature>
<feature type="compositionally biased region" description="Basic and acidic residues" evidence="1">
    <location>
        <begin position="33"/>
        <end position="42"/>
    </location>
</feature>
<proteinExistence type="predicted"/>
<dbReference type="Gramene" id="TuG1812G0400002641.01.T02">
    <property type="protein sequence ID" value="TuG1812G0400002641.01.T02"/>
    <property type="gene ID" value="TuG1812G0400002641.01"/>
</dbReference>
<gene>
    <name evidence="2" type="primary">LOC125552302</name>
</gene>